<sequence length="62" mass="7146">MEFEESKPRGANRADALVKQKKEIMDMRDNGYSYAQIAEWLNAKGVIVSVSTVHRFIRGFKK</sequence>
<dbReference type="AlphaFoldDB" id="A0A0P9S3R6"/>
<proteinExistence type="predicted"/>
<protein>
    <submittedName>
        <fullName evidence="1">DNA-binding protein</fullName>
    </submittedName>
</protein>
<gene>
    <name evidence="1" type="ORF">ALO53_200045</name>
</gene>
<accession>A0A0P9S3R6</accession>
<name>A0A0P9S3R6_PSEA0</name>
<dbReference type="GO" id="GO:0003677">
    <property type="term" value="F:DNA binding"/>
    <property type="evidence" value="ECO:0007669"/>
    <property type="project" value="UniProtKB-KW"/>
</dbReference>
<comment type="caution">
    <text evidence="1">The sequence shown here is derived from an EMBL/GenBank/DDBJ whole genome shotgun (WGS) entry which is preliminary data.</text>
</comment>
<evidence type="ECO:0000313" key="2">
    <source>
        <dbReference type="Proteomes" id="UP000050469"/>
    </source>
</evidence>
<dbReference type="Proteomes" id="UP000050469">
    <property type="component" value="Unassembled WGS sequence"/>
</dbReference>
<reference evidence="1 2" key="1">
    <citation type="submission" date="2015-09" db="EMBL/GenBank/DDBJ databases">
        <title>Genome announcement of multiple Pseudomonas syringae strains.</title>
        <authorList>
            <person name="Thakur S."/>
            <person name="Wang P.W."/>
            <person name="Gong Y."/>
            <person name="Weir B.S."/>
            <person name="Guttman D.S."/>
        </authorList>
    </citation>
    <scope>NUCLEOTIDE SEQUENCE [LARGE SCALE GENOMIC DNA]</scope>
    <source>
        <strain evidence="1 2">ICMP7840</strain>
    </source>
</reference>
<dbReference type="EMBL" id="LJQO01000599">
    <property type="protein sequence ID" value="KPX54412.1"/>
    <property type="molecule type" value="Genomic_DNA"/>
</dbReference>
<keyword evidence="1" id="KW-0238">DNA-binding</keyword>
<evidence type="ECO:0000313" key="1">
    <source>
        <dbReference type="EMBL" id="KPX54412.1"/>
    </source>
</evidence>
<dbReference type="PATRIC" id="fig|251724.3.peg.5684"/>
<organism evidence="1 2">
    <name type="scientific">Pseudomonas amygdali pv. photiniae</name>
    <dbReference type="NCBI Taxonomy" id="251724"/>
    <lineage>
        <taxon>Bacteria</taxon>
        <taxon>Pseudomonadati</taxon>
        <taxon>Pseudomonadota</taxon>
        <taxon>Gammaproteobacteria</taxon>
        <taxon>Pseudomonadales</taxon>
        <taxon>Pseudomonadaceae</taxon>
        <taxon>Pseudomonas</taxon>
        <taxon>Pseudomonas amygdali</taxon>
    </lineage>
</organism>